<accession>A0AA88A076</accession>
<evidence type="ECO:0000313" key="2">
    <source>
        <dbReference type="Proteomes" id="UP001187192"/>
    </source>
</evidence>
<reference evidence="1" key="1">
    <citation type="submission" date="2023-07" db="EMBL/GenBank/DDBJ databases">
        <title>draft genome sequence of fig (Ficus carica).</title>
        <authorList>
            <person name="Takahashi T."/>
            <person name="Nishimura K."/>
        </authorList>
    </citation>
    <scope>NUCLEOTIDE SEQUENCE</scope>
</reference>
<dbReference type="AlphaFoldDB" id="A0AA88A076"/>
<keyword evidence="2" id="KW-1185">Reference proteome</keyword>
<organism evidence="1 2">
    <name type="scientific">Ficus carica</name>
    <name type="common">Common fig</name>
    <dbReference type="NCBI Taxonomy" id="3494"/>
    <lineage>
        <taxon>Eukaryota</taxon>
        <taxon>Viridiplantae</taxon>
        <taxon>Streptophyta</taxon>
        <taxon>Embryophyta</taxon>
        <taxon>Tracheophyta</taxon>
        <taxon>Spermatophyta</taxon>
        <taxon>Magnoliopsida</taxon>
        <taxon>eudicotyledons</taxon>
        <taxon>Gunneridae</taxon>
        <taxon>Pentapetalae</taxon>
        <taxon>rosids</taxon>
        <taxon>fabids</taxon>
        <taxon>Rosales</taxon>
        <taxon>Moraceae</taxon>
        <taxon>Ficeae</taxon>
        <taxon>Ficus</taxon>
    </lineage>
</organism>
<protein>
    <submittedName>
        <fullName evidence="1">Uncharacterized protein</fullName>
    </submittedName>
</protein>
<sequence>MLGCSLARILKGSVTTMATECNALREWLMFAKENDWNISSTRYQKVLDVKGMFAENSTGESLSLDNGSVSPLGLNKKSFHMHDP</sequence>
<comment type="caution">
    <text evidence="1">The sequence shown here is derived from an EMBL/GenBank/DDBJ whole genome shotgun (WGS) entry which is preliminary data.</text>
</comment>
<name>A0AA88A076_FICCA</name>
<dbReference type="Proteomes" id="UP001187192">
    <property type="component" value="Unassembled WGS sequence"/>
</dbReference>
<evidence type="ECO:0000313" key="1">
    <source>
        <dbReference type="EMBL" id="GMN45663.1"/>
    </source>
</evidence>
<gene>
    <name evidence="1" type="ORF">TIFTF001_014851</name>
</gene>
<dbReference type="EMBL" id="BTGU01000021">
    <property type="protein sequence ID" value="GMN45663.1"/>
    <property type="molecule type" value="Genomic_DNA"/>
</dbReference>
<proteinExistence type="predicted"/>